<gene>
    <name evidence="6" type="ORF">GCM10007916_03320</name>
</gene>
<reference evidence="7" key="1">
    <citation type="journal article" date="2019" name="Int. J. Syst. Evol. Microbiol.">
        <title>The Global Catalogue of Microorganisms (GCM) 10K type strain sequencing project: providing services to taxonomists for standard genome sequencing and annotation.</title>
        <authorList>
            <consortium name="The Broad Institute Genomics Platform"/>
            <consortium name="The Broad Institute Genome Sequencing Center for Infectious Disease"/>
            <person name="Wu L."/>
            <person name="Ma J."/>
        </authorList>
    </citation>
    <scope>NUCLEOTIDE SEQUENCE [LARGE SCALE GENOMIC DNA]</scope>
    <source>
        <strain evidence="7">NBRC 103166</strain>
    </source>
</reference>
<keyword evidence="4" id="KW-1133">Transmembrane helix</keyword>
<evidence type="ECO:0000313" key="6">
    <source>
        <dbReference type="EMBL" id="GLS89265.1"/>
    </source>
</evidence>
<comment type="catalytic activity">
    <reaction evidence="1">
        <text>ATP + protein L-histidine = ADP + protein N-phospho-L-histidine.</text>
        <dbReference type="EC" id="2.7.13.3"/>
    </reaction>
</comment>
<dbReference type="InterPro" id="IPR036890">
    <property type="entry name" value="HATPase_C_sf"/>
</dbReference>
<dbReference type="SUPFAM" id="SSF55874">
    <property type="entry name" value="ATPase domain of HSP90 chaperone/DNA topoisomerase II/histidine kinase"/>
    <property type="match status" value="1"/>
</dbReference>
<keyword evidence="7" id="KW-1185">Reference proteome</keyword>
<dbReference type="EMBL" id="BSPQ01000001">
    <property type="protein sequence ID" value="GLS89265.1"/>
    <property type="molecule type" value="Genomic_DNA"/>
</dbReference>
<dbReference type="PANTHER" id="PTHR43065:SF42">
    <property type="entry name" value="TWO-COMPONENT SENSOR PPRA"/>
    <property type="match status" value="1"/>
</dbReference>
<evidence type="ECO:0000313" key="7">
    <source>
        <dbReference type="Proteomes" id="UP001157353"/>
    </source>
</evidence>
<keyword evidence="4" id="KW-0472">Membrane</keyword>
<name>A0ABQ6DWA4_9GAMM</name>
<dbReference type="PROSITE" id="PS50109">
    <property type="entry name" value="HIS_KIN"/>
    <property type="match status" value="1"/>
</dbReference>
<dbReference type="PRINTS" id="PR00344">
    <property type="entry name" value="BCTRLSENSOR"/>
</dbReference>
<feature type="transmembrane region" description="Helical" evidence="4">
    <location>
        <begin position="6"/>
        <end position="22"/>
    </location>
</feature>
<protein>
    <recommendedName>
        <fullName evidence="2">histidine kinase</fullName>
        <ecNumber evidence="2">2.7.13.3</ecNumber>
    </recommendedName>
</protein>
<dbReference type="Gene3D" id="1.10.287.130">
    <property type="match status" value="1"/>
</dbReference>
<keyword evidence="4" id="KW-0812">Transmembrane</keyword>
<dbReference type="SMART" id="SM00388">
    <property type="entry name" value="HisKA"/>
    <property type="match status" value="1"/>
</dbReference>
<dbReference type="Gene3D" id="3.30.565.10">
    <property type="entry name" value="Histidine kinase-like ATPase, C-terminal domain"/>
    <property type="match status" value="1"/>
</dbReference>
<evidence type="ECO:0000256" key="4">
    <source>
        <dbReference type="SAM" id="Phobius"/>
    </source>
</evidence>
<accession>A0ABQ6DWA4</accession>
<dbReference type="InterPro" id="IPR004358">
    <property type="entry name" value="Sig_transdc_His_kin-like_C"/>
</dbReference>
<keyword evidence="3" id="KW-0597">Phosphoprotein</keyword>
<dbReference type="CDD" id="cd00082">
    <property type="entry name" value="HisKA"/>
    <property type="match status" value="1"/>
</dbReference>
<evidence type="ECO:0000256" key="3">
    <source>
        <dbReference type="ARBA" id="ARBA00022553"/>
    </source>
</evidence>
<evidence type="ECO:0000259" key="5">
    <source>
        <dbReference type="PROSITE" id="PS50109"/>
    </source>
</evidence>
<feature type="domain" description="Histidine kinase" evidence="5">
    <location>
        <begin position="309"/>
        <end position="522"/>
    </location>
</feature>
<dbReference type="RefSeq" id="WP_284202388.1">
    <property type="nucleotide sequence ID" value="NZ_BSPQ01000001.1"/>
</dbReference>
<dbReference type="InterPro" id="IPR003594">
    <property type="entry name" value="HATPase_dom"/>
</dbReference>
<dbReference type="Pfam" id="PF02518">
    <property type="entry name" value="HATPase_c"/>
    <property type="match status" value="1"/>
</dbReference>
<comment type="caution">
    <text evidence="6">The sequence shown here is derived from an EMBL/GenBank/DDBJ whole genome shotgun (WGS) entry which is preliminary data.</text>
</comment>
<sequence>MKSNLYSIFIFLIGLSATYIITKNVQQIEIKTQNRELMLHSQAITHNIQQQISQHAQQLSVAAQRWKSIEHINDNWQTEVDTLIELLPNFSNLNIYLLAKQPTLTIDSDAQRYFATLPELLQQAKHLQTLNHNQNEKKATYLSAHKTREDNQTIVYLHAPIFYDKKLLGYLEATLNITTLLDNQVAKHQISSPFSLSESGRAIYSVLPENIMIHDIKQQSNIPLLGYDWKLMVWPLQQYHFYQYVLYIGILLSIFFSQLFYLVSYNRRVKQELAAYKLHLSAINKDFTASKSRLVQSNKLSSLGEIAAGIAHEINQPLQVICIHAEICQDNLKNKNYIKVDRSFRSIIYQVERIEKIVKQVGSFARNSELDNYTEQAPATIFENVINIVINQYNQDNVELRQILPTSLATISCNKIQIEQVLVNLLINAKDAVEESEEKVVFIKAHNKQDKLYIEVSDTGCGIEISKLTDIFTPFYTTKALGRGTGLGLSISYSIIHQHNGELKVTSEIGKGSTFTVILPLG</sequence>
<dbReference type="InterPro" id="IPR036097">
    <property type="entry name" value="HisK_dim/P_sf"/>
</dbReference>
<dbReference type="PANTHER" id="PTHR43065">
    <property type="entry name" value="SENSOR HISTIDINE KINASE"/>
    <property type="match status" value="1"/>
</dbReference>
<dbReference type="Proteomes" id="UP001157353">
    <property type="component" value="Unassembled WGS sequence"/>
</dbReference>
<feature type="transmembrane region" description="Helical" evidence="4">
    <location>
        <begin position="244"/>
        <end position="263"/>
    </location>
</feature>
<dbReference type="Pfam" id="PF00512">
    <property type="entry name" value="HisKA"/>
    <property type="match status" value="1"/>
</dbReference>
<dbReference type="SMART" id="SM00387">
    <property type="entry name" value="HATPase_c"/>
    <property type="match status" value="1"/>
</dbReference>
<proteinExistence type="predicted"/>
<dbReference type="InterPro" id="IPR005467">
    <property type="entry name" value="His_kinase_dom"/>
</dbReference>
<evidence type="ECO:0000256" key="2">
    <source>
        <dbReference type="ARBA" id="ARBA00012438"/>
    </source>
</evidence>
<dbReference type="InterPro" id="IPR003661">
    <property type="entry name" value="HisK_dim/P_dom"/>
</dbReference>
<dbReference type="SUPFAM" id="SSF47384">
    <property type="entry name" value="Homodimeric domain of signal transducing histidine kinase"/>
    <property type="match status" value="1"/>
</dbReference>
<dbReference type="EC" id="2.7.13.3" evidence="2"/>
<organism evidence="6 7">
    <name type="scientific">Psychromonas marina</name>
    <dbReference type="NCBI Taxonomy" id="88364"/>
    <lineage>
        <taxon>Bacteria</taxon>
        <taxon>Pseudomonadati</taxon>
        <taxon>Pseudomonadota</taxon>
        <taxon>Gammaproteobacteria</taxon>
        <taxon>Alteromonadales</taxon>
        <taxon>Psychromonadaceae</taxon>
        <taxon>Psychromonas</taxon>
    </lineage>
</organism>
<evidence type="ECO:0000256" key="1">
    <source>
        <dbReference type="ARBA" id="ARBA00000085"/>
    </source>
</evidence>